<gene>
    <name evidence="2" type="ORF">Ade02nite_43280</name>
</gene>
<evidence type="ECO:0000313" key="3">
    <source>
        <dbReference type="Proteomes" id="UP000609879"/>
    </source>
</evidence>
<keyword evidence="3" id="KW-1185">Reference proteome</keyword>
<comment type="caution">
    <text evidence="2">The sequence shown here is derived from an EMBL/GenBank/DDBJ whole genome shotgun (WGS) entry which is preliminary data.</text>
</comment>
<feature type="region of interest" description="Disordered" evidence="1">
    <location>
        <begin position="1"/>
        <end position="38"/>
    </location>
</feature>
<protein>
    <submittedName>
        <fullName evidence="2">Uncharacterized protein</fullName>
    </submittedName>
</protein>
<evidence type="ECO:0000313" key="2">
    <source>
        <dbReference type="EMBL" id="GID75687.1"/>
    </source>
</evidence>
<accession>A0ABQ3Y6S0</accession>
<dbReference type="EMBL" id="BOMI01000082">
    <property type="protein sequence ID" value="GID75687.1"/>
    <property type="molecule type" value="Genomic_DNA"/>
</dbReference>
<organism evidence="2 3">
    <name type="scientific">Paractinoplanes deccanensis</name>
    <dbReference type="NCBI Taxonomy" id="113561"/>
    <lineage>
        <taxon>Bacteria</taxon>
        <taxon>Bacillati</taxon>
        <taxon>Actinomycetota</taxon>
        <taxon>Actinomycetes</taxon>
        <taxon>Micromonosporales</taxon>
        <taxon>Micromonosporaceae</taxon>
        <taxon>Paractinoplanes</taxon>
    </lineage>
</organism>
<sequence>MTERENWPLGEGEPAPDGSLPAAGPAVEETDPEYVPGPSRVGCRTELHGWAGAHLHGAVRPRRRAAGRGRPPGRWC</sequence>
<dbReference type="Proteomes" id="UP000609879">
    <property type="component" value="Unassembled WGS sequence"/>
</dbReference>
<reference evidence="2 3" key="1">
    <citation type="submission" date="2021-01" db="EMBL/GenBank/DDBJ databases">
        <title>Whole genome shotgun sequence of Actinoplanes deccanensis NBRC 13994.</title>
        <authorList>
            <person name="Komaki H."/>
            <person name="Tamura T."/>
        </authorList>
    </citation>
    <scope>NUCLEOTIDE SEQUENCE [LARGE SCALE GENOMIC DNA]</scope>
    <source>
        <strain evidence="2 3">NBRC 13994</strain>
    </source>
</reference>
<evidence type="ECO:0000256" key="1">
    <source>
        <dbReference type="SAM" id="MobiDB-lite"/>
    </source>
</evidence>
<proteinExistence type="predicted"/>
<name>A0ABQ3Y6S0_9ACTN</name>
<dbReference type="RefSeq" id="WP_203766568.1">
    <property type="nucleotide sequence ID" value="NZ_BAAABO010000016.1"/>
</dbReference>